<name>A0AA38CLH3_TAXCH</name>
<sequence length="448" mass="50354">DCVGQLQLRIHVVEGDKKSHLCYYLMAADPQDDEKDEEWMKEVYGKEYTGPPKPPDLKDRDNSTVKKRPASDDESDEDEKNRDPNAIPTGFTSREAKVWESKAKSIEKNWKRKKEEELTCRICGEKGHFTQGCPTTLGVNRRTRGGAERIPSRDKSFKPRFTGPSASGSRNQGAEKDTGYRFEHENHSSGGRDAYYSVHTSRTDRARGSKPLGFSKRSELVDEYKDETMGRQGASRGSSANSLVAAQMQHIAAQRMQHNSGSQNFPGMADVPSIDMEQRYASSQGDGRWNWEGTRNGPNSVPPHTYKEGRGLSDPTSGNMSPSKVRGPDGASPYYHGQMTDSIPPEGNNVMPKESAQKQEVSVGFEDQSLTKSLEAFEQNLMNEVMKLMKEQDDAEDEENTRHREESMANQLPMVILAKHDHCLHWRFDRYSFLISVSGCVGSSRVYI</sequence>
<dbReference type="GO" id="GO:0003676">
    <property type="term" value="F:nucleic acid binding"/>
    <property type="evidence" value="ECO:0007669"/>
    <property type="project" value="InterPro"/>
</dbReference>
<feature type="region of interest" description="Disordered" evidence="2">
    <location>
        <begin position="284"/>
        <end position="361"/>
    </location>
</feature>
<feature type="compositionally biased region" description="Basic and acidic residues" evidence="2">
    <location>
        <begin position="55"/>
        <end position="64"/>
    </location>
</feature>
<evidence type="ECO:0000256" key="1">
    <source>
        <dbReference type="PROSITE-ProRule" id="PRU00047"/>
    </source>
</evidence>
<keyword evidence="1" id="KW-0862">Zinc</keyword>
<dbReference type="AlphaFoldDB" id="A0AA38CLH3"/>
<evidence type="ECO:0000313" key="4">
    <source>
        <dbReference type="EMBL" id="KAH9298924.1"/>
    </source>
</evidence>
<feature type="domain" description="CCHC-type" evidence="3">
    <location>
        <begin position="120"/>
        <end position="134"/>
    </location>
</feature>
<accession>A0AA38CLH3</accession>
<reference evidence="4 5" key="1">
    <citation type="journal article" date="2021" name="Nat. Plants">
        <title>The Taxus genome provides insights into paclitaxel biosynthesis.</title>
        <authorList>
            <person name="Xiong X."/>
            <person name="Gou J."/>
            <person name="Liao Q."/>
            <person name="Li Y."/>
            <person name="Zhou Q."/>
            <person name="Bi G."/>
            <person name="Li C."/>
            <person name="Du R."/>
            <person name="Wang X."/>
            <person name="Sun T."/>
            <person name="Guo L."/>
            <person name="Liang H."/>
            <person name="Lu P."/>
            <person name="Wu Y."/>
            <person name="Zhang Z."/>
            <person name="Ro D.K."/>
            <person name="Shang Y."/>
            <person name="Huang S."/>
            <person name="Yan J."/>
        </authorList>
    </citation>
    <scope>NUCLEOTIDE SEQUENCE [LARGE SCALE GENOMIC DNA]</scope>
    <source>
        <strain evidence="4">Ta-2019</strain>
    </source>
</reference>
<dbReference type="SUPFAM" id="SSF57756">
    <property type="entry name" value="Retrovirus zinc finger-like domains"/>
    <property type="match status" value="1"/>
</dbReference>
<proteinExistence type="predicted"/>
<comment type="caution">
    <text evidence="4">The sequence shown here is derived from an EMBL/GenBank/DDBJ whole genome shotgun (WGS) entry which is preliminary data.</text>
</comment>
<evidence type="ECO:0000313" key="5">
    <source>
        <dbReference type="Proteomes" id="UP000824469"/>
    </source>
</evidence>
<dbReference type="GO" id="GO:0008270">
    <property type="term" value="F:zinc ion binding"/>
    <property type="evidence" value="ECO:0007669"/>
    <property type="project" value="UniProtKB-KW"/>
</dbReference>
<protein>
    <recommendedName>
        <fullName evidence="3">CCHC-type domain-containing protein</fullName>
    </recommendedName>
</protein>
<dbReference type="InterPro" id="IPR001878">
    <property type="entry name" value="Znf_CCHC"/>
</dbReference>
<keyword evidence="5" id="KW-1185">Reference proteome</keyword>
<dbReference type="InterPro" id="IPR036875">
    <property type="entry name" value="Znf_CCHC_sf"/>
</dbReference>
<dbReference type="EMBL" id="JAHRHJ020000010">
    <property type="protein sequence ID" value="KAH9298924.1"/>
    <property type="molecule type" value="Genomic_DNA"/>
</dbReference>
<evidence type="ECO:0000259" key="3">
    <source>
        <dbReference type="PROSITE" id="PS50158"/>
    </source>
</evidence>
<dbReference type="PROSITE" id="PS50158">
    <property type="entry name" value="ZF_CCHC"/>
    <property type="match status" value="1"/>
</dbReference>
<feature type="region of interest" description="Disordered" evidence="2">
    <location>
        <begin position="135"/>
        <end position="219"/>
    </location>
</feature>
<dbReference type="PANTHER" id="PTHR34210:SF1">
    <property type="entry name" value="OS03G0274700 PROTEIN"/>
    <property type="match status" value="1"/>
</dbReference>
<dbReference type="OMA" id="EWMKEVY"/>
<feature type="region of interest" description="Disordered" evidence="2">
    <location>
        <begin position="31"/>
        <end position="100"/>
    </location>
</feature>
<dbReference type="PANTHER" id="PTHR34210">
    <property type="entry name" value="OS01G0252900 PROTEIN"/>
    <property type="match status" value="1"/>
</dbReference>
<gene>
    <name evidence="4" type="ORF">KI387_030606</name>
</gene>
<keyword evidence="1" id="KW-0479">Metal-binding</keyword>
<organism evidence="4 5">
    <name type="scientific">Taxus chinensis</name>
    <name type="common">Chinese yew</name>
    <name type="synonym">Taxus wallichiana var. chinensis</name>
    <dbReference type="NCBI Taxonomy" id="29808"/>
    <lineage>
        <taxon>Eukaryota</taxon>
        <taxon>Viridiplantae</taxon>
        <taxon>Streptophyta</taxon>
        <taxon>Embryophyta</taxon>
        <taxon>Tracheophyta</taxon>
        <taxon>Spermatophyta</taxon>
        <taxon>Pinopsida</taxon>
        <taxon>Pinidae</taxon>
        <taxon>Conifers II</taxon>
        <taxon>Cupressales</taxon>
        <taxon>Taxaceae</taxon>
        <taxon>Taxus</taxon>
    </lineage>
</organism>
<dbReference type="Proteomes" id="UP000824469">
    <property type="component" value="Unassembled WGS sequence"/>
</dbReference>
<keyword evidence="1" id="KW-0863">Zinc-finger</keyword>
<evidence type="ECO:0000256" key="2">
    <source>
        <dbReference type="SAM" id="MobiDB-lite"/>
    </source>
</evidence>
<feature type="compositionally biased region" description="Basic and acidic residues" evidence="2">
    <location>
        <begin position="145"/>
        <end position="157"/>
    </location>
</feature>
<feature type="compositionally biased region" description="Basic and acidic residues" evidence="2">
    <location>
        <begin position="173"/>
        <end position="187"/>
    </location>
</feature>
<feature type="non-terminal residue" evidence="4">
    <location>
        <position position="448"/>
    </location>
</feature>